<evidence type="ECO:0000256" key="11">
    <source>
        <dbReference type="ARBA" id="ARBA00023242"/>
    </source>
</evidence>
<keyword evidence="16" id="KW-1185">Reference proteome</keyword>
<feature type="domain" description="C2H2-type" evidence="14">
    <location>
        <begin position="389"/>
        <end position="416"/>
    </location>
</feature>
<dbReference type="Ensembl" id="ENSOMET00000021767.1">
    <property type="protein sequence ID" value="ENSOMEP00000013985.1"/>
    <property type="gene ID" value="ENSOMEG00000015460.1"/>
</dbReference>
<dbReference type="AlphaFoldDB" id="A0A3B3C853"/>
<keyword evidence="9" id="KW-0238">DNA-binding</keyword>
<dbReference type="PROSITE" id="PS00028">
    <property type="entry name" value="ZINC_FINGER_C2H2_1"/>
    <property type="match status" value="8"/>
</dbReference>
<feature type="compositionally biased region" description="Polar residues" evidence="13">
    <location>
        <begin position="179"/>
        <end position="192"/>
    </location>
</feature>
<dbReference type="InterPro" id="IPR050527">
    <property type="entry name" value="Snail/Krueppel_Znf"/>
</dbReference>
<sequence>MARTSTRITVTKRHPPDSDMMQSLIKDMTSVQVSPSCMETGLLDTGFLKKYKIAPSCVCVPAVLPQYCVSERVDLCNLQRNPGVEQKEQEPPPIKDEQEEQELLQIEEEWGEPALIQMKEEQEGLPPQMKEEQEWLCINHDEEQLDLKQETGHLMETPNYEENEHNTADLNNQLSFNVSNSQDEESTSTTAGETDPENRDESTGRYRSADQCVNSSHMSDSQRDSAVGKKPKKETLDKTCKQPPNKKRLSYIKSGKMSRIVRNLSAYMRTEPGERPYVCKECDKSFSWSSQFRLHMRTHTGEKPFSCKECDTCFSQIGTQKRHMRTHTGEKSFSCNECDTSFSQRFDLKRHMDIHTGEKPFSCKECDISFSRTSSLKSHMRTHTGEKPFSCKECDTSFNRIYNLKIHMRTHTGEKPFSCKECDTSFSQKSSLKKHMRTHTGERPFSCEQCKKCFTCVSNLNAHLRTHTGEKPFSCKECDKSFSQRFHLKKHIKTHTGENLHINDLTVSQSESVEINQF</sequence>
<evidence type="ECO:0000313" key="15">
    <source>
        <dbReference type="Ensembl" id="ENSOMEP00000013985.1"/>
    </source>
</evidence>
<dbReference type="PROSITE" id="PS50157">
    <property type="entry name" value="ZINC_FINGER_C2H2_2"/>
    <property type="match status" value="8"/>
</dbReference>
<evidence type="ECO:0000256" key="6">
    <source>
        <dbReference type="ARBA" id="ARBA00022771"/>
    </source>
</evidence>
<evidence type="ECO:0000256" key="1">
    <source>
        <dbReference type="ARBA" id="ARBA00003767"/>
    </source>
</evidence>
<dbReference type="GO" id="GO:0000978">
    <property type="term" value="F:RNA polymerase II cis-regulatory region sequence-specific DNA binding"/>
    <property type="evidence" value="ECO:0007669"/>
    <property type="project" value="TreeGrafter"/>
</dbReference>
<name>A0A3B3C853_ORYME</name>
<feature type="domain" description="C2H2-type" evidence="14">
    <location>
        <begin position="473"/>
        <end position="500"/>
    </location>
</feature>
<reference evidence="15" key="1">
    <citation type="submission" date="2025-08" db="UniProtKB">
        <authorList>
            <consortium name="Ensembl"/>
        </authorList>
    </citation>
    <scope>IDENTIFICATION</scope>
</reference>
<evidence type="ECO:0000256" key="8">
    <source>
        <dbReference type="ARBA" id="ARBA00023015"/>
    </source>
</evidence>
<comment type="similarity">
    <text evidence="3">Belongs to the krueppel C2H2-type zinc-finger protein family.</text>
</comment>
<evidence type="ECO:0000256" key="5">
    <source>
        <dbReference type="ARBA" id="ARBA00022737"/>
    </source>
</evidence>
<dbReference type="STRING" id="30732.ENSOMEP00000013985"/>
<feature type="domain" description="C2H2-type" evidence="14">
    <location>
        <begin position="417"/>
        <end position="444"/>
    </location>
</feature>
<keyword evidence="6 12" id="KW-0863">Zinc-finger</keyword>
<keyword evidence="10" id="KW-0804">Transcription</keyword>
<organism evidence="15 16">
    <name type="scientific">Oryzias melastigma</name>
    <name type="common">Marine medaka</name>
    <dbReference type="NCBI Taxonomy" id="30732"/>
    <lineage>
        <taxon>Eukaryota</taxon>
        <taxon>Metazoa</taxon>
        <taxon>Chordata</taxon>
        <taxon>Craniata</taxon>
        <taxon>Vertebrata</taxon>
        <taxon>Euteleostomi</taxon>
        <taxon>Actinopterygii</taxon>
        <taxon>Neopterygii</taxon>
        <taxon>Teleostei</taxon>
        <taxon>Neoteleostei</taxon>
        <taxon>Acanthomorphata</taxon>
        <taxon>Ovalentaria</taxon>
        <taxon>Atherinomorphae</taxon>
        <taxon>Beloniformes</taxon>
        <taxon>Adrianichthyidae</taxon>
        <taxon>Oryziinae</taxon>
        <taxon>Oryzias</taxon>
    </lineage>
</organism>
<evidence type="ECO:0000256" key="3">
    <source>
        <dbReference type="ARBA" id="ARBA00006991"/>
    </source>
</evidence>
<keyword evidence="5" id="KW-0677">Repeat</keyword>
<dbReference type="GO" id="GO:0005634">
    <property type="term" value="C:nucleus"/>
    <property type="evidence" value="ECO:0007669"/>
    <property type="project" value="UniProtKB-SubCell"/>
</dbReference>
<evidence type="ECO:0000313" key="16">
    <source>
        <dbReference type="Proteomes" id="UP000261560"/>
    </source>
</evidence>
<feature type="domain" description="C2H2-type" evidence="14">
    <location>
        <begin position="445"/>
        <end position="472"/>
    </location>
</feature>
<protein>
    <recommendedName>
        <fullName evidence="14">C2H2-type domain-containing protein</fullName>
    </recommendedName>
</protein>
<dbReference type="FunFam" id="3.30.160.60:FF:002343">
    <property type="entry name" value="Zinc finger protein 33A"/>
    <property type="match status" value="2"/>
</dbReference>
<evidence type="ECO:0000256" key="2">
    <source>
        <dbReference type="ARBA" id="ARBA00004123"/>
    </source>
</evidence>
<accession>A0A3B3C853</accession>
<dbReference type="GO" id="GO:0008270">
    <property type="term" value="F:zinc ion binding"/>
    <property type="evidence" value="ECO:0007669"/>
    <property type="project" value="UniProtKB-KW"/>
</dbReference>
<dbReference type="OMA" id="NYEENEH"/>
<keyword evidence="7" id="KW-0862">Zinc</keyword>
<comment type="subcellular location">
    <subcellularLocation>
        <location evidence="2">Nucleus</location>
    </subcellularLocation>
</comment>
<dbReference type="PaxDb" id="30732-ENSOMEP00000013985"/>
<dbReference type="FunFam" id="3.30.160.60:FF:001506">
    <property type="entry name" value="Zinc finger protein"/>
    <property type="match status" value="1"/>
</dbReference>
<dbReference type="GO" id="GO:0000981">
    <property type="term" value="F:DNA-binding transcription factor activity, RNA polymerase II-specific"/>
    <property type="evidence" value="ECO:0007669"/>
    <property type="project" value="TreeGrafter"/>
</dbReference>
<dbReference type="PANTHER" id="PTHR24388">
    <property type="entry name" value="ZINC FINGER PROTEIN"/>
    <property type="match status" value="1"/>
</dbReference>
<keyword evidence="11" id="KW-0539">Nucleus</keyword>
<dbReference type="InterPro" id="IPR013087">
    <property type="entry name" value="Znf_C2H2_type"/>
</dbReference>
<dbReference type="FunFam" id="3.30.160.60:FF:002324">
    <property type="entry name" value="Uncharacterized protein"/>
    <property type="match status" value="2"/>
</dbReference>
<feature type="domain" description="C2H2-type" evidence="14">
    <location>
        <begin position="361"/>
        <end position="388"/>
    </location>
</feature>
<dbReference type="Proteomes" id="UP000261560">
    <property type="component" value="Unplaced"/>
</dbReference>
<proteinExistence type="inferred from homology"/>
<keyword evidence="8" id="KW-0805">Transcription regulation</keyword>
<feature type="domain" description="C2H2-type" evidence="14">
    <location>
        <begin position="333"/>
        <end position="360"/>
    </location>
</feature>
<feature type="compositionally biased region" description="Basic and acidic residues" evidence="13">
    <location>
        <begin position="220"/>
        <end position="240"/>
    </location>
</feature>
<feature type="domain" description="C2H2-type" evidence="14">
    <location>
        <begin position="305"/>
        <end position="332"/>
    </location>
</feature>
<evidence type="ECO:0000256" key="4">
    <source>
        <dbReference type="ARBA" id="ARBA00022723"/>
    </source>
</evidence>
<evidence type="ECO:0000256" key="12">
    <source>
        <dbReference type="PROSITE-ProRule" id="PRU00042"/>
    </source>
</evidence>
<dbReference type="InterPro" id="IPR036236">
    <property type="entry name" value="Znf_C2H2_sf"/>
</dbReference>
<dbReference type="FunFam" id="3.30.160.60:FF:002201">
    <property type="entry name" value="Uncharacterized protein"/>
    <property type="match status" value="1"/>
</dbReference>
<dbReference type="PANTHER" id="PTHR24388:SF50">
    <property type="entry name" value="ZINC FINGER PROTEIN 646"/>
    <property type="match status" value="1"/>
</dbReference>
<dbReference type="SMART" id="SM00355">
    <property type="entry name" value="ZnF_C2H2"/>
    <property type="match status" value="8"/>
</dbReference>
<dbReference type="SUPFAM" id="SSF57667">
    <property type="entry name" value="beta-beta-alpha zinc fingers"/>
    <property type="match status" value="4"/>
</dbReference>
<evidence type="ECO:0000256" key="9">
    <source>
        <dbReference type="ARBA" id="ARBA00023125"/>
    </source>
</evidence>
<dbReference type="Pfam" id="PF00096">
    <property type="entry name" value="zf-C2H2"/>
    <property type="match status" value="7"/>
</dbReference>
<keyword evidence="4" id="KW-0479">Metal-binding</keyword>
<evidence type="ECO:0000256" key="10">
    <source>
        <dbReference type="ARBA" id="ARBA00023163"/>
    </source>
</evidence>
<feature type="compositionally biased region" description="Basic and acidic residues" evidence="13">
    <location>
        <begin position="196"/>
        <end position="208"/>
    </location>
</feature>
<dbReference type="FunFam" id="3.30.160.60:FF:000028">
    <property type="entry name" value="zinc finger protein 90 homolog"/>
    <property type="match status" value="1"/>
</dbReference>
<dbReference type="FunFam" id="3.30.160.60:FF:000264">
    <property type="entry name" value="Zinc finger protein 236"/>
    <property type="match status" value="1"/>
</dbReference>
<feature type="domain" description="C2H2-type" evidence="14">
    <location>
        <begin position="277"/>
        <end position="304"/>
    </location>
</feature>
<evidence type="ECO:0000259" key="14">
    <source>
        <dbReference type="PROSITE" id="PS50157"/>
    </source>
</evidence>
<feature type="region of interest" description="Disordered" evidence="13">
    <location>
        <begin position="179"/>
        <end position="246"/>
    </location>
</feature>
<evidence type="ECO:0000256" key="7">
    <source>
        <dbReference type="ARBA" id="ARBA00022833"/>
    </source>
</evidence>
<comment type="function">
    <text evidence="1">May be involved in transcriptional regulation.</text>
</comment>
<dbReference type="GeneTree" id="ENSGT01150000286977"/>
<evidence type="ECO:0000256" key="13">
    <source>
        <dbReference type="SAM" id="MobiDB-lite"/>
    </source>
</evidence>
<dbReference type="Gene3D" id="3.30.160.60">
    <property type="entry name" value="Classic Zinc Finger"/>
    <property type="match status" value="8"/>
</dbReference>
<reference evidence="15" key="2">
    <citation type="submission" date="2025-09" db="UniProtKB">
        <authorList>
            <consortium name="Ensembl"/>
        </authorList>
    </citation>
    <scope>IDENTIFICATION</scope>
</reference>